<name>A0A9P5UEG5_9AGAR</name>
<dbReference type="PRINTS" id="PR00385">
    <property type="entry name" value="P450"/>
</dbReference>
<dbReference type="GO" id="GO:0005506">
    <property type="term" value="F:iron ion binding"/>
    <property type="evidence" value="ECO:0007669"/>
    <property type="project" value="InterPro"/>
</dbReference>
<gene>
    <name evidence="12" type="ORF">BDP27DRAFT_1312063</name>
</gene>
<protein>
    <submittedName>
        <fullName evidence="12">Cytochrome P450</fullName>
    </submittedName>
</protein>
<dbReference type="PROSITE" id="PS00086">
    <property type="entry name" value="CYTOCHROME_P450"/>
    <property type="match status" value="1"/>
</dbReference>
<evidence type="ECO:0000256" key="3">
    <source>
        <dbReference type="ARBA" id="ARBA00010617"/>
    </source>
</evidence>
<dbReference type="GO" id="GO:0004497">
    <property type="term" value="F:monooxygenase activity"/>
    <property type="evidence" value="ECO:0007669"/>
    <property type="project" value="UniProtKB-KW"/>
</dbReference>
<comment type="caution">
    <text evidence="12">The sequence shown here is derived from an EMBL/GenBank/DDBJ whole genome shotgun (WGS) entry which is preliminary data.</text>
</comment>
<dbReference type="OrthoDB" id="2789670at2759"/>
<comment type="pathway">
    <text evidence="2">Secondary metabolite biosynthesis.</text>
</comment>
<keyword evidence="6 10" id="KW-0560">Oxidoreductase</keyword>
<evidence type="ECO:0000256" key="1">
    <source>
        <dbReference type="ARBA" id="ARBA00001971"/>
    </source>
</evidence>
<dbReference type="AlphaFoldDB" id="A0A9P5UEG5"/>
<sequence length="528" mass="59983">MSIMDQFINPGLSLSLSRPVSFAIVVIGIYLAVTLSSSKRRRGLPLPPGPKPELFIGNARQLPKGKQWITASQWGKDYGDLVYARIPGKSILFLNSVKAANDLLEKRSKIYSDRTHSTMIDLTGWAFNLLHMGYNDEWRKHRRMFQQMFRPDAVGDYQSIQRRKIHEWLKRLLETPGQFMQHNTLLSISIMMSIVYGSSVDSIDDPLIHIGKQAMGIMSDCLVPGKFLVETFPFLRYLPTWVPGCGFLKYAENGTRLTREMQFVPFEATKEKMRMGQGSESLVAEYLGDTDHIGGLRGQEREDVLRHVATTSYAGGVDTTVSSLSTIFRAMVLSPSAQRKIQSEIDHVTGRKRLPEFTDREFMPYCEAAYREVMRWYPVTPLGIAHTTSEDDVYMGWFIPKGTQCFPNVWAMTRDESKYKDADRFIPERFLDADGKPNDDTFVPAFGFGRRICVGRFFADATVWYTLVSLLAVFDILPAKDEDGKDIDITEYEYTDGAIIHPLPFPCIIKPRSIESITIIEKAIATDI</sequence>
<evidence type="ECO:0000256" key="8">
    <source>
        <dbReference type="ARBA" id="ARBA00023033"/>
    </source>
</evidence>
<dbReference type="GO" id="GO:0016705">
    <property type="term" value="F:oxidoreductase activity, acting on paired donors, with incorporation or reduction of molecular oxygen"/>
    <property type="evidence" value="ECO:0007669"/>
    <property type="project" value="InterPro"/>
</dbReference>
<evidence type="ECO:0000256" key="11">
    <source>
        <dbReference type="SAM" id="Phobius"/>
    </source>
</evidence>
<dbReference type="Pfam" id="PF00067">
    <property type="entry name" value="p450"/>
    <property type="match status" value="1"/>
</dbReference>
<keyword evidence="11" id="KW-0472">Membrane</keyword>
<dbReference type="GO" id="GO:0020037">
    <property type="term" value="F:heme binding"/>
    <property type="evidence" value="ECO:0007669"/>
    <property type="project" value="InterPro"/>
</dbReference>
<accession>A0A9P5UEG5</accession>
<dbReference type="PANTHER" id="PTHR46300">
    <property type="entry name" value="P450, PUTATIVE (EUROFUNG)-RELATED-RELATED"/>
    <property type="match status" value="1"/>
</dbReference>
<evidence type="ECO:0000256" key="2">
    <source>
        <dbReference type="ARBA" id="ARBA00005179"/>
    </source>
</evidence>
<evidence type="ECO:0000256" key="9">
    <source>
        <dbReference type="PIRSR" id="PIRSR602401-1"/>
    </source>
</evidence>
<proteinExistence type="inferred from homology"/>
<dbReference type="SUPFAM" id="SSF48264">
    <property type="entry name" value="Cytochrome P450"/>
    <property type="match status" value="1"/>
</dbReference>
<evidence type="ECO:0000256" key="4">
    <source>
        <dbReference type="ARBA" id="ARBA00022617"/>
    </source>
</evidence>
<dbReference type="InterPro" id="IPR001128">
    <property type="entry name" value="Cyt_P450"/>
</dbReference>
<organism evidence="12 13">
    <name type="scientific">Rhodocollybia butyracea</name>
    <dbReference type="NCBI Taxonomy" id="206335"/>
    <lineage>
        <taxon>Eukaryota</taxon>
        <taxon>Fungi</taxon>
        <taxon>Dikarya</taxon>
        <taxon>Basidiomycota</taxon>
        <taxon>Agaricomycotina</taxon>
        <taxon>Agaricomycetes</taxon>
        <taxon>Agaricomycetidae</taxon>
        <taxon>Agaricales</taxon>
        <taxon>Marasmiineae</taxon>
        <taxon>Omphalotaceae</taxon>
        <taxon>Rhodocollybia</taxon>
    </lineage>
</organism>
<keyword evidence="11" id="KW-1133">Transmembrane helix</keyword>
<dbReference type="CDD" id="cd11065">
    <property type="entry name" value="CYP64-like"/>
    <property type="match status" value="1"/>
</dbReference>
<dbReference type="InterPro" id="IPR002401">
    <property type="entry name" value="Cyt_P450_E_grp-I"/>
</dbReference>
<keyword evidence="4 9" id="KW-0349">Heme</keyword>
<comment type="similarity">
    <text evidence="3 10">Belongs to the cytochrome P450 family.</text>
</comment>
<keyword evidence="5 9" id="KW-0479">Metal-binding</keyword>
<feature type="binding site" description="axial binding residue" evidence="9">
    <location>
        <position position="453"/>
    </location>
    <ligand>
        <name>heme</name>
        <dbReference type="ChEBI" id="CHEBI:30413"/>
    </ligand>
    <ligandPart>
        <name>Fe</name>
        <dbReference type="ChEBI" id="CHEBI:18248"/>
    </ligandPart>
</feature>
<evidence type="ECO:0000256" key="6">
    <source>
        <dbReference type="ARBA" id="ARBA00023002"/>
    </source>
</evidence>
<keyword evidence="7 9" id="KW-0408">Iron</keyword>
<dbReference type="Gene3D" id="1.10.630.10">
    <property type="entry name" value="Cytochrome P450"/>
    <property type="match status" value="1"/>
</dbReference>
<evidence type="ECO:0000313" key="13">
    <source>
        <dbReference type="Proteomes" id="UP000772434"/>
    </source>
</evidence>
<reference evidence="12" key="1">
    <citation type="submission" date="2020-11" db="EMBL/GenBank/DDBJ databases">
        <authorList>
            <consortium name="DOE Joint Genome Institute"/>
            <person name="Ahrendt S."/>
            <person name="Riley R."/>
            <person name="Andreopoulos W."/>
            <person name="Labutti K."/>
            <person name="Pangilinan J."/>
            <person name="Ruiz-Duenas F.J."/>
            <person name="Barrasa J.M."/>
            <person name="Sanchez-Garcia M."/>
            <person name="Camarero S."/>
            <person name="Miyauchi S."/>
            <person name="Serrano A."/>
            <person name="Linde D."/>
            <person name="Babiker R."/>
            <person name="Drula E."/>
            <person name="Ayuso-Fernandez I."/>
            <person name="Pacheco R."/>
            <person name="Padilla G."/>
            <person name="Ferreira P."/>
            <person name="Barriuso J."/>
            <person name="Kellner H."/>
            <person name="Castanera R."/>
            <person name="Alfaro M."/>
            <person name="Ramirez L."/>
            <person name="Pisabarro A.G."/>
            <person name="Kuo A."/>
            <person name="Tritt A."/>
            <person name="Lipzen A."/>
            <person name="He G."/>
            <person name="Yan M."/>
            <person name="Ng V."/>
            <person name="Cullen D."/>
            <person name="Martin F."/>
            <person name="Rosso M.-N."/>
            <person name="Henrissat B."/>
            <person name="Hibbett D."/>
            <person name="Martinez A.T."/>
            <person name="Grigoriev I.V."/>
        </authorList>
    </citation>
    <scope>NUCLEOTIDE SEQUENCE</scope>
    <source>
        <strain evidence="12">AH 40177</strain>
    </source>
</reference>
<dbReference type="Proteomes" id="UP000772434">
    <property type="component" value="Unassembled WGS sequence"/>
</dbReference>
<dbReference type="PANTHER" id="PTHR46300:SF7">
    <property type="entry name" value="P450, PUTATIVE (EUROFUNG)-RELATED"/>
    <property type="match status" value="1"/>
</dbReference>
<evidence type="ECO:0000256" key="10">
    <source>
        <dbReference type="RuleBase" id="RU000461"/>
    </source>
</evidence>
<dbReference type="InterPro" id="IPR017972">
    <property type="entry name" value="Cyt_P450_CS"/>
</dbReference>
<dbReference type="PRINTS" id="PR00463">
    <property type="entry name" value="EP450I"/>
</dbReference>
<evidence type="ECO:0000313" key="12">
    <source>
        <dbReference type="EMBL" id="KAF9077235.1"/>
    </source>
</evidence>
<dbReference type="InterPro" id="IPR036396">
    <property type="entry name" value="Cyt_P450_sf"/>
</dbReference>
<keyword evidence="11" id="KW-0812">Transmembrane</keyword>
<evidence type="ECO:0000256" key="7">
    <source>
        <dbReference type="ARBA" id="ARBA00023004"/>
    </source>
</evidence>
<dbReference type="InterPro" id="IPR050364">
    <property type="entry name" value="Cytochrome_P450_fung"/>
</dbReference>
<comment type="cofactor">
    <cofactor evidence="1 9">
        <name>heme</name>
        <dbReference type="ChEBI" id="CHEBI:30413"/>
    </cofactor>
</comment>
<evidence type="ECO:0000256" key="5">
    <source>
        <dbReference type="ARBA" id="ARBA00022723"/>
    </source>
</evidence>
<keyword evidence="8 10" id="KW-0503">Monooxygenase</keyword>
<dbReference type="EMBL" id="JADNRY010000004">
    <property type="protein sequence ID" value="KAF9077235.1"/>
    <property type="molecule type" value="Genomic_DNA"/>
</dbReference>
<feature type="transmembrane region" description="Helical" evidence="11">
    <location>
        <begin position="20"/>
        <end position="37"/>
    </location>
</feature>
<keyword evidence="13" id="KW-1185">Reference proteome</keyword>